<organism evidence="1 2">
    <name type="scientific">Brotonthovivens ammoniilytica</name>
    <dbReference type="NCBI Taxonomy" id="2981725"/>
    <lineage>
        <taxon>Bacteria</taxon>
        <taxon>Bacillati</taxon>
        <taxon>Bacillota</taxon>
        <taxon>Clostridia</taxon>
        <taxon>Lachnospirales</taxon>
        <taxon>Lachnospiraceae</taxon>
        <taxon>Brotonthovivens</taxon>
    </lineage>
</organism>
<dbReference type="Proteomes" id="UP001652442">
    <property type="component" value="Unassembled WGS sequence"/>
</dbReference>
<name>A0ABT2TI88_9FIRM</name>
<dbReference type="RefSeq" id="WP_158424689.1">
    <property type="nucleotide sequence ID" value="NZ_JAOQJQ010000002.1"/>
</dbReference>
<evidence type="ECO:0000313" key="1">
    <source>
        <dbReference type="EMBL" id="MCU6761915.1"/>
    </source>
</evidence>
<comment type="caution">
    <text evidence="1">The sequence shown here is derived from an EMBL/GenBank/DDBJ whole genome shotgun (WGS) entry which is preliminary data.</text>
</comment>
<accession>A0ABT2TI88</accession>
<proteinExistence type="predicted"/>
<keyword evidence="2" id="KW-1185">Reference proteome</keyword>
<gene>
    <name evidence="1" type="ORF">OCV88_06110</name>
</gene>
<protein>
    <submittedName>
        <fullName evidence="1">Uncharacterized protein</fullName>
    </submittedName>
</protein>
<reference evidence="1 2" key="1">
    <citation type="journal article" date="2021" name="ISME Commun">
        <title>Automated analysis of genomic sequences facilitates high-throughput and comprehensive description of bacteria.</title>
        <authorList>
            <person name="Hitch T.C.A."/>
        </authorList>
    </citation>
    <scope>NUCLEOTIDE SEQUENCE [LARGE SCALE GENOMIC DNA]</scope>
    <source>
        <strain evidence="1 2">Sanger_109</strain>
    </source>
</reference>
<evidence type="ECO:0000313" key="2">
    <source>
        <dbReference type="Proteomes" id="UP001652442"/>
    </source>
</evidence>
<sequence>MKKFKDVWKRILQMIRVFLGEHQKTAEERQEPKEAVEEWENPFIDDFRELLLQILEQRNLSYKKLRLIVIDTDSPEQSYLEEDDIVRLLEQLMEGLNGLEIVTGRPEYFKQFLDHMYETYGLLVQTYPEKYTGPFAGNLILDLERKTPMEPGKYPKDILYLPIHKKKWEILENSHDSCADSINLDIQIPIGYNIVTVKLKNSELNRNRM</sequence>
<dbReference type="EMBL" id="JAOQJQ010000002">
    <property type="protein sequence ID" value="MCU6761915.1"/>
    <property type="molecule type" value="Genomic_DNA"/>
</dbReference>